<dbReference type="AlphaFoldDB" id="A0A1U7LRT3"/>
<dbReference type="OrthoDB" id="74835at2759"/>
<dbReference type="PANTHER" id="PTHR21551:SF0">
    <property type="entry name" value="PROTEIN ASSOCIATED WITH TOPO II RELATED-1, ISOFORM A"/>
    <property type="match status" value="1"/>
</dbReference>
<evidence type="ECO:0000256" key="5">
    <source>
        <dbReference type="ARBA" id="ARBA00022884"/>
    </source>
</evidence>
<comment type="subcellular location">
    <subcellularLocation>
        <location evidence="2">Cytoplasm</location>
        <location evidence="2">P-body</location>
    </subcellularLocation>
    <subcellularLocation>
        <location evidence="1">Nucleus</location>
    </subcellularLocation>
</comment>
<keyword evidence="6" id="KW-0539">Nucleus</keyword>
<evidence type="ECO:0000256" key="2">
    <source>
        <dbReference type="ARBA" id="ARBA00004201"/>
    </source>
</evidence>
<keyword evidence="4" id="KW-0963">Cytoplasm</keyword>
<keyword evidence="5" id="KW-0694">RNA-binding</keyword>
<proteinExistence type="inferred from homology"/>
<dbReference type="GO" id="GO:0000932">
    <property type="term" value="C:P-body"/>
    <property type="evidence" value="ECO:0007669"/>
    <property type="project" value="UniProtKB-SubCell"/>
</dbReference>
<evidence type="ECO:0000256" key="1">
    <source>
        <dbReference type="ARBA" id="ARBA00004123"/>
    </source>
</evidence>
<evidence type="ECO:0000256" key="4">
    <source>
        <dbReference type="ARBA" id="ARBA00022490"/>
    </source>
</evidence>
<protein>
    <submittedName>
        <fullName evidence="8">DNA topoisomerase 2-associated protein pat1</fullName>
    </submittedName>
</protein>
<dbReference type="EMBL" id="LXFE01000418">
    <property type="protein sequence ID" value="OLL25375.1"/>
    <property type="molecule type" value="Genomic_DNA"/>
</dbReference>
<dbReference type="GO" id="GO:0000290">
    <property type="term" value="P:deadenylation-dependent decapping of nuclear-transcribed mRNA"/>
    <property type="evidence" value="ECO:0007669"/>
    <property type="project" value="InterPro"/>
</dbReference>
<dbReference type="GO" id="GO:0033962">
    <property type="term" value="P:P-body assembly"/>
    <property type="evidence" value="ECO:0007669"/>
    <property type="project" value="TreeGrafter"/>
</dbReference>
<organism evidence="8 9">
    <name type="scientific">Neolecta irregularis (strain DAH-3)</name>
    <dbReference type="NCBI Taxonomy" id="1198029"/>
    <lineage>
        <taxon>Eukaryota</taxon>
        <taxon>Fungi</taxon>
        <taxon>Dikarya</taxon>
        <taxon>Ascomycota</taxon>
        <taxon>Taphrinomycotina</taxon>
        <taxon>Neolectales</taxon>
        <taxon>Neolectaceae</taxon>
        <taxon>Neolecta</taxon>
    </lineage>
</organism>
<comment type="similarity">
    <text evidence="3">Belongs to the PAT1 family.</text>
</comment>
<dbReference type="InterPro" id="IPR019167">
    <property type="entry name" value="PAT1_dom"/>
</dbReference>
<gene>
    <name evidence="8" type="ORF">NEOLI_002478</name>
</gene>
<reference evidence="8 9" key="1">
    <citation type="submission" date="2016-04" db="EMBL/GenBank/DDBJ databases">
        <title>Evolutionary innovation and constraint leading to complex multicellularity in the Ascomycota.</title>
        <authorList>
            <person name="Cisse O."/>
            <person name="Nguyen A."/>
            <person name="Hewitt D.A."/>
            <person name="Jedd G."/>
            <person name="Stajich J.E."/>
        </authorList>
    </citation>
    <scope>NUCLEOTIDE SEQUENCE [LARGE SCALE GENOMIC DNA]</scope>
    <source>
        <strain evidence="8 9">DAH-3</strain>
    </source>
</reference>
<dbReference type="PANTHER" id="PTHR21551">
    <property type="entry name" value="TOPOISOMERASE II-ASSOCIATED PROTEIN PAT1"/>
    <property type="match status" value="1"/>
</dbReference>
<dbReference type="GO" id="GO:0016853">
    <property type="term" value="F:isomerase activity"/>
    <property type="evidence" value="ECO:0007669"/>
    <property type="project" value="UniProtKB-KW"/>
</dbReference>
<keyword evidence="9" id="KW-1185">Reference proteome</keyword>
<dbReference type="InterPro" id="IPR039900">
    <property type="entry name" value="Pat1-like"/>
</dbReference>
<comment type="caution">
    <text evidence="8">The sequence shown here is derived from an EMBL/GenBank/DDBJ whole genome shotgun (WGS) entry which is preliminary data.</text>
</comment>
<dbReference type="STRING" id="1198029.A0A1U7LRT3"/>
<sequence>MSQHRTHNPVAGYDFEDTYDGLGDELNENNDDANQDTFGQDVSNIGACLILIHLADWSTGKDFDFFGNTAQISEVLDEEQITFSRRKVMPAYAKRVGDNAQESLLKPMASLWDEALSTQLPPRIAVEQEAFDSQQVAPTKKVLSLEEIEAQILGQVPQPQHPHSTRDEPRHDMHPMLPQQNQFIHLLPQQQFLGNHGMIAPRHQHMHHQGRSPQFPSHMMPQQLPVHHQGPPGSVIYRPQQLQQMMMHGLAPQNTHQHMPSNPMPSHLMHEHQRQASLDHERILRQAQKINYFVHANPNVSTNGQSRYDGIMTKGDKNFVQRIQISQLVSDDPYADDFYFQVYTGAHARQNPIQPQNQQVELARGYLQQHGQANRRNRRNDDPLQRMQQQVMKVIEQSKSRPKATQLTLEGALGKIAFGSVRRPRKLLSVKKSTDIGAQKHANGKVPSKQVVRKMLKSIENVYDCLIQLGEVERKRPPVPTKTEGKTFMHSTWEEERGTLIQKLWSETHIMEPIDQSPDAHPFVVFISYGKGKKSIPRIFQYLDQDKQATIVTMIVAHLDQIDVVRLGDHHDQWAVAYEEEIDTFLRVVLPALVAYINEAPLRVLVGLLGILLERADVAFVSRTKVGLAFLTMFAARAEHLKHSGESDLEDLRQWSEIYERLLGALQGCFHDMFPPPSMLVDDIYVWQFLASMAIGATLEQQAALVTEVRDRVLENVFPAKTLPENIAAHKIANTNLFLEAMGLNCSQLSY</sequence>
<dbReference type="GO" id="GO:0005634">
    <property type="term" value="C:nucleus"/>
    <property type="evidence" value="ECO:0007669"/>
    <property type="project" value="UniProtKB-SubCell"/>
</dbReference>
<evidence type="ECO:0000313" key="8">
    <source>
        <dbReference type="EMBL" id="OLL25375.1"/>
    </source>
</evidence>
<evidence type="ECO:0000256" key="3">
    <source>
        <dbReference type="ARBA" id="ARBA00009138"/>
    </source>
</evidence>
<feature type="domain" description="mRNA decay factor PAT1" evidence="7">
    <location>
        <begin position="306"/>
        <end position="745"/>
    </location>
</feature>
<feature type="domain" description="mRNA decay factor PAT1" evidence="7">
    <location>
        <begin position="104"/>
        <end position="279"/>
    </location>
</feature>
<dbReference type="GO" id="GO:0003723">
    <property type="term" value="F:RNA binding"/>
    <property type="evidence" value="ECO:0007669"/>
    <property type="project" value="UniProtKB-KW"/>
</dbReference>
<name>A0A1U7LRT3_NEOID</name>
<dbReference type="Proteomes" id="UP000186594">
    <property type="component" value="Unassembled WGS sequence"/>
</dbReference>
<dbReference type="Pfam" id="PF09770">
    <property type="entry name" value="PAT1"/>
    <property type="match status" value="3"/>
</dbReference>
<evidence type="ECO:0000259" key="7">
    <source>
        <dbReference type="Pfam" id="PF09770"/>
    </source>
</evidence>
<keyword evidence="8" id="KW-0413">Isomerase</keyword>
<dbReference type="OMA" id="YLEHSGH"/>
<evidence type="ECO:0000256" key="6">
    <source>
        <dbReference type="ARBA" id="ARBA00023242"/>
    </source>
</evidence>
<feature type="domain" description="mRNA decay factor PAT1" evidence="7">
    <location>
        <begin position="13"/>
        <end position="92"/>
    </location>
</feature>
<evidence type="ECO:0000313" key="9">
    <source>
        <dbReference type="Proteomes" id="UP000186594"/>
    </source>
</evidence>
<accession>A0A1U7LRT3</accession>